<dbReference type="SUPFAM" id="SSF53335">
    <property type="entry name" value="S-adenosyl-L-methionine-dependent methyltransferases"/>
    <property type="match status" value="1"/>
</dbReference>
<keyword evidence="3" id="KW-1185">Reference proteome</keyword>
<reference evidence="4" key="1">
    <citation type="submission" date="2022-11" db="UniProtKB">
        <authorList>
            <consortium name="WormBaseParasite"/>
        </authorList>
    </citation>
    <scope>IDENTIFICATION</scope>
</reference>
<evidence type="ECO:0000259" key="2">
    <source>
        <dbReference type="Pfam" id="PF13847"/>
    </source>
</evidence>
<evidence type="ECO:0000256" key="1">
    <source>
        <dbReference type="SAM" id="MobiDB-lite"/>
    </source>
</evidence>
<name>A0A914Q1B9_9BILA</name>
<feature type="domain" description="Methyltransferase" evidence="2">
    <location>
        <begin position="139"/>
        <end position="258"/>
    </location>
</feature>
<evidence type="ECO:0000313" key="3">
    <source>
        <dbReference type="Proteomes" id="UP000887578"/>
    </source>
</evidence>
<protein>
    <submittedName>
        <fullName evidence="4">Methyltransferase domain-containing protein</fullName>
    </submittedName>
</protein>
<feature type="compositionally biased region" description="Basic residues" evidence="1">
    <location>
        <begin position="81"/>
        <end position="97"/>
    </location>
</feature>
<proteinExistence type="predicted"/>
<evidence type="ECO:0000313" key="4">
    <source>
        <dbReference type="WBParaSite" id="PDA_v2.g24969.t1"/>
    </source>
</evidence>
<dbReference type="Pfam" id="PF13847">
    <property type="entry name" value="Methyltransf_31"/>
    <property type="match status" value="1"/>
</dbReference>
<feature type="compositionally biased region" description="Basic and acidic residues" evidence="1">
    <location>
        <begin position="54"/>
        <end position="80"/>
    </location>
</feature>
<dbReference type="InterPro" id="IPR025714">
    <property type="entry name" value="Methyltranfer_dom"/>
</dbReference>
<dbReference type="AlphaFoldDB" id="A0A914Q1B9"/>
<dbReference type="PANTHER" id="PTHR45581:SF3">
    <property type="entry name" value="METHYLTRANSFERASE DOMAIN-CONTAINING PROTEIN"/>
    <property type="match status" value="1"/>
</dbReference>
<dbReference type="CDD" id="cd02440">
    <property type="entry name" value="AdoMet_MTases"/>
    <property type="match status" value="1"/>
</dbReference>
<sequence>MVNGKIIEVNKEGDKFCIAKENLEALSGDVPAAGLVYCRLDSMISTRYKEAVENAKEKTTEEKSPEETEQKQVSGHEHVHSHGHGHSHGHQHGHGHGNGHESHADAFPLMELLSKTMYKKHLISDFLPLMNNQENLETGGLEILDVGCGTGFHICEFARRFPKCNFTGIDISGSAIKRAKEVAKEMNLANVNFKVISGEEMPEEWTNKFDWVFSWNAIHDHKHPKIAIKEIHRVLKDDGRYTMVEINAQENLKNSGTSSISKFWAVAGVFKVVSVRNRAPEAFKWTNTAAAEMLKEAGFESVESVQLPFFDFNILFVCKK</sequence>
<feature type="region of interest" description="Disordered" evidence="1">
    <location>
        <begin position="54"/>
        <end position="103"/>
    </location>
</feature>
<dbReference type="PANTHER" id="PTHR45581">
    <property type="entry name" value="PROTEIN CBG10435"/>
    <property type="match status" value="1"/>
</dbReference>
<organism evidence="3 4">
    <name type="scientific">Panagrolaimus davidi</name>
    <dbReference type="NCBI Taxonomy" id="227884"/>
    <lineage>
        <taxon>Eukaryota</taxon>
        <taxon>Metazoa</taxon>
        <taxon>Ecdysozoa</taxon>
        <taxon>Nematoda</taxon>
        <taxon>Chromadorea</taxon>
        <taxon>Rhabditida</taxon>
        <taxon>Tylenchina</taxon>
        <taxon>Panagrolaimomorpha</taxon>
        <taxon>Panagrolaimoidea</taxon>
        <taxon>Panagrolaimidae</taxon>
        <taxon>Panagrolaimus</taxon>
    </lineage>
</organism>
<accession>A0A914Q1B9</accession>
<dbReference type="Proteomes" id="UP000887578">
    <property type="component" value="Unplaced"/>
</dbReference>
<dbReference type="InterPro" id="IPR029063">
    <property type="entry name" value="SAM-dependent_MTases_sf"/>
</dbReference>
<dbReference type="Gene3D" id="3.40.50.150">
    <property type="entry name" value="Vaccinia Virus protein VP39"/>
    <property type="match status" value="1"/>
</dbReference>
<dbReference type="WBParaSite" id="PDA_v2.g24969.t1">
    <property type="protein sequence ID" value="PDA_v2.g24969.t1"/>
    <property type="gene ID" value="PDA_v2.g24969"/>
</dbReference>